<dbReference type="AlphaFoldDB" id="A0A2K1KBD5"/>
<dbReference type="EMBL" id="ABEU02000007">
    <property type="protein sequence ID" value="PNR51084.1"/>
    <property type="molecule type" value="Genomic_DNA"/>
</dbReference>
<evidence type="ECO:0000313" key="1">
    <source>
        <dbReference type="EMBL" id="PNR51084.1"/>
    </source>
</evidence>
<sequence>MSLCLDLSPSLALISILRKGGERREAQIIL</sequence>
<name>A0A2K1KBD5_PHYPA</name>
<reference evidence="1 3" key="2">
    <citation type="journal article" date="2018" name="Plant J.">
        <title>The Physcomitrella patens chromosome-scale assembly reveals moss genome structure and evolution.</title>
        <authorList>
            <person name="Lang D."/>
            <person name="Ullrich K.K."/>
            <person name="Murat F."/>
            <person name="Fuchs J."/>
            <person name="Jenkins J."/>
            <person name="Haas F.B."/>
            <person name="Piednoel M."/>
            <person name="Gundlach H."/>
            <person name="Van Bel M."/>
            <person name="Meyberg R."/>
            <person name="Vives C."/>
            <person name="Morata J."/>
            <person name="Symeonidi A."/>
            <person name="Hiss M."/>
            <person name="Muchero W."/>
            <person name="Kamisugi Y."/>
            <person name="Saleh O."/>
            <person name="Blanc G."/>
            <person name="Decker E.L."/>
            <person name="van Gessel N."/>
            <person name="Grimwood J."/>
            <person name="Hayes R.D."/>
            <person name="Graham S.W."/>
            <person name="Gunter L.E."/>
            <person name="McDaniel S.F."/>
            <person name="Hoernstein S.N.W."/>
            <person name="Larsson A."/>
            <person name="Li F.W."/>
            <person name="Perroud P.F."/>
            <person name="Phillips J."/>
            <person name="Ranjan P."/>
            <person name="Rokshar D.S."/>
            <person name="Rothfels C.J."/>
            <person name="Schneider L."/>
            <person name="Shu S."/>
            <person name="Stevenson D.W."/>
            <person name="Thummler F."/>
            <person name="Tillich M."/>
            <person name="Villarreal Aguilar J.C."/>
            <person name="Widiez T."/>
            <person name="Wong G.K."/>
            <person name="Wymore A."/>
            <person name="Zhang Y."/>
            <person name="Zimmer A.D."/>
            <person name="Quatrano R.S."/>
            <person name="Mayer K.F.X."/>
            <person name="Goodstein D."/>
            <person name="Casacuberta J.M."/>
            <person name="Vandepoele K."/>
            <person name="Reski R."/>
            <person name="Cuming A.C."/>
            <person name="Tuskan G.A."/>
            <person name="Maumus F."/>
            <person name="Salse J."/>
            <person name="Schmutz J."/>
            <person name="Rensing S.A."/>
        </authorList>
    </citation>
    <scope>NUCLEOTIDE SEQUENCE [LARGE SCALE GENOMIC DNA]</scope>
    <source>
        <strain evidence="2 3">cv. Gransden 2004</strain>
    </source>
</reference>
<reference evidence="2" key="3">
    <citation type="submission" date="2020-12" db="UniProtKB">
        <authorList>
            <consortium name="EnsemblPlants"/>
        </authorList>
    </citation>
    <scope>IDENTIFICATION</scope>
</reference>
<protein>
    <submittedName>
        <fullName evidence="1 2">Uncharacterized protein</fullName>
    </submittedName>
</protein>
<dbReference type="PaxDb" id="3218-PP1S87_172V6.1"/>
<dbReference type="Proteomes" id="UP000006727">
    <property type="component" value="Chromosome 7"/>
</dbReference>
<gene>
    <name evidence="1" type="ORF">PHYPA_010270</name>
</gene>
<reference evidence="1 3" key="1">
    <citation type="journal article" date="2008" name="Science">
        <title>The Physcomitrella genome reveals evolutionary insights into the conquest of land by plants.</title>
        <authorList>
            <person name="Rensing S."/>
            <person name="Lang D."/>
            <person name="Zimmer A."/>
            <person name="Terry A."/>
            <person name="Salamov A."/>
            <person name="Shapiro H."/>
            <person name="Nishiyama T."/>
            <person name="Perroud P.-F."/>
            <person name="Lindquist E."/>
            <person name="Kamisugi Y."/>
            <person name="Tanahashi T."/>
            <person name="Sakakibara K."/>
            <person name="Fujita T."/>
            <person name="Oishi K."/>
            <person name="Shin-I T."/>
            <person name="Kuroki Y."/>
            <person name="Toyoda A."/>
            <person name="Suzuki Y."/>
            <person name="Hashimoto A."/>
            <person name="Yamaguchi K."/>
            <person name="Sugano A."/>
            <person name="Kohara Y."/>
            <person name="Fujiyama A."/>
            <person name="Anterola A."/>
            <person name="Aoki S."/>
            <person name="Ashton N."/>
            <person name="Barbazuk W.B."/>
            <person name="Barker E."/>
            <person name="Bennetzen J."/>
            <person name="Bezanilla M."/>
            <person name="Blankenship R."/>
            <person name="Cho S.H."/>
            <person name="Dutcher S."/>
            <person name="Estelle M."/>
            <person name="Fawcett J.A."/>
            <person name="Gundlach H."/>
            <person name="Hanada K."/>
            <person name="Heyl A."/>
            <person name="Hicks K.A."/>
            <person name="Hugh J."/>
            <person name="Lohr M."/>
            <person name="Mayer K."/>
            <person name="Melkozernov A."/>
            <person name="Murata T."/>
            <person name="Nelson D."/>
            <person name="Pils B."/>
            <person name="Prigge M."/>
            <person name="Reiss B."/>
            <person name="Renner T."/>
            <person name="Rombauts S."/>
            <person name="Rushton P."/>
            <person name="Sanderfoot A."/>
            <person name="Schween G."/>
            <person name="Shiu S.-H."/>
            <person name="Stueber K."/>
            <person name="Theodoulou F.L."/>
            <person name="Tu H."/>
            <person name="Van de Peer Y."/>
            <person name="Verrier P.J."/>
            <person name="Waters E."/>
            <person name="Wood A."/>
            <person name="Yang L."/>
            <person name="Cove D."/>
            <person name="Cuming A."/>
            <person name="Hasebe M."/>
            <person name="Lucas S."/>
            <person name="Mishler D.B."/>
            <person name="Reski R."/>
            <person name="Grigoriev I."/>
            <person name="Quatrano R.S."/>
            <person name="Boore J.L."/>
        </authorList>
    </citation>
    <scope>NUCLEOTIDE SEQUENCE [LARGE SCALE GENOMIC DNA]</scope>
    <source>
        <strain evidence="2 3">cv. Gransden 2004</strain>
    </source>
</reference>
<evidence type="ECO:0000313" key="2">
    <source>
        <dbReference type="EnsemblPlants" id="Pp3c7_11480V3.1"/>
    </source>
</evidence>
<evidence type="ECO:0000313" key="3">
    <source>
        <dbReference type="Proteomes" id="UP000006727"/>
    </source>
</evidence>
<proteinExistence type="predicted"/>
<keyword evidence="3" id="KW-1185">Reference proteome</keyword>
<organism evidence="1">
    <name type="scientific">Physcomitrium patens</name>
    <name type="common">Spreading-leaved earth moss</name>
    <name type="synonym">Physcomitrella patens</name>
    <dbReference type="NCBI Taxonomy" id="3218"/>
    <lineage>
        <taxon>Eukaryota</taxon>
        <taxon>Viridiplantae</taxon>
        <taxon>Streptophyta</taxon>
        <taxon>Embryophyta</taxon>
        <taxon>Bryophyta</taxon>
        <taxon>Bryophytina</taxon>
        <taxon>Bryopsida</taxon>
        <taxon>Funariidae</taxon>
        <taxon>Funariales</taxon>
        <taxon>Funariaceae</taxon>
        <taxon>Physcomitrium</taxon>
    </lineage>
</organism>
<dbReference type="EnsemblPlants" id="Pp3c7_11480V3.1">
    <property type="protein sequence ID" value="Pp3c7_11480V3.1"/>
    <property type="gene ID" value="Pp3c7_11480"/>
</dbReference>
<dbReference type="InParanoid" id="A0A2K1KBD5"/>
<dbReference type="Gramene" id="Pp3c7_11480V3.1">
    <property type="protein sequence ID" value="Pp3c7_11480V3.1"/>
    <property type="gene ID" value="Pp3c7_11480"/>
</dbReference>
<accession>A0A2K1KBD5</accession>